<dbReference type="EMBL" id="MAPZ01000010">
    <property type="protein sequence ID" value="OBY11903.1"/>
    <property type="molecule type" value="Genomic_DNA"/>
</dbReference>
<reference evidence="1 2" key="1">
    <citation type="submission" date="2016-06" db="EMBL/GenBank/DDBJ databases">
        <authorList>
            <person name="Kjaerup R.B."/>
            <person name="Dalgaard T.S."/>
            <person name="Juul-Madsen H.R."/>
        </authorList>
    </citation>
    <scope>NUCLEOTIDE SEQUENCE [LARGE SCALE GENOMIC DNA]</scope>
    <source>
        <strain evidence="1 2">373-A1</strain>
    </source>
</reference>
<accession>A0A1B8RSU0</accession>
<gene>
    <name evidence="1" type="ORF">CP373A1_02985</name>
</gene>
<evidence type="ECO:0000313" key="2">
    <source>
        <dbReference type="Proteomes" id="UP000092714"/>
    </source>
</evidence>
<dbReference type="Pfam" id="PF19591">
    <property type="entry name" value="DUF6096"/>
    <property type="match status" value="1"/>
</dbReference>
<organism evidence="1 2">
    <name type="scientific">Clostridium paraputrificum</name>
    <dbReference type="NCBI Taxonomy" id="29363"/>
    <lineage>
        <taxon>Bacteria</taxon>
        <taxon>Bacillati</taxon>
        <taxon>Bacillota</taxon>
        <taxon>Clostridia</taxon>
        <taxon>Eubacteriales</taxon>
        <taxon>Clostridiaceae</taxon>
        <taxon>Clostridium</taxon>
    </lineage>
</organism>
<dbReference type="InterPro" id="IPR046078">
    <property type="entry name" value="DUF6096"/>
</dbReference>
<dbReference type="Proteomes" id="UP000092714">
    <property type="component" value="Unassembled WGS sequence"/>
</dbReference>
<dbReference type="OrthoDB" id="1655060at2"/>
<dbReference type="RefSeq" id="WP_065254316.1">
    <property type="nucleotide sequence ID" value="NZ_MAPZ01000010.1"/>
</dbReference>
<name>A0A1B8RSU0_9CLOT</name>
<sequence>MARKQFAIWQVGDEEYKLKLKTSTLCDLEEKLGTSLMNVLGNGNMPALKIMLTITHYAMKDYNANIKFKDVQDIFDKYVDEGGSQLEFFTKVIMDIYKVSGFFTESQTEMMEEKQEEMKEMLEQ</sequence>
<proteinExistence type="predicted"/>
<dbReference type="eggNOG" id="ENOG5032VG5">
    <property type="taxonomic scope" value="Bacteria"/>
</dbReference>
<comment type="caution">
    <text evidence="1">The sequence shown here is derived from an EMBL/GenBank/DDBJ whole genome shotgun (WGS) entry which is preliminary data.</text>
</comment>
<dbReference type="AlphaFoldDB" id="A0A1B8RSU0"/>
<keyword evidence="2" id="KW-1185">Reference proteome</keyword>
<evidence type="ECO:0008006" key="3">
    <source>
        <dbReference type="Google" id="ProtNLM"/>
    </source>
</evidence>
<protein>
    <recommendedName>
        <fullName evidence="3">Phage protein</fullName>
    </recommendedName>
</protein>
<evidence type="ECO:0000313" key="1">
    <source>
        <dbReference type="EMBL" id="OBY11903.1"/>
    </source>
</evidence>